<organism evidence="1">
    <name type="scientific">Anguilla anguilla</name>
    <name type="common">European freshwater eel</name>
    <name type="synonym">Muraena anguilla</name>
    <dbReference type="NCBI Taxonomy" id="7936"/>
    <lineage>
        <taxon>Eukaryota</taxon>
        <taxon>Metazoa</taxon>
        <taxon>Chordata</taxon>
        <taxon>Craniata</taxon>
        <taxon>Vertebrata</taxon>
        <taxon>Euteleostomi</taxon>
        <taxon>Actinopterygii</taxon>
        <taxon>Neopterygii</taxon>
        <taxon>Teleostei</taxon>
        <taxon>Anguilliformes</taxon>
        <taxon>Anguillidae</taxon>
        <taxon>Anguilla</taxon>
    </lineage>
</organism>
<reference evidence="1" key="1">
    <citation type="submission" date="2014-11" db="EMBL/GenBank/DDBJ databases">
        <authorList>
            <person name="Amaro Gonzalez C."/>
        </authorList>
    </citation>
    <scope>NUCLEOTIDE SEQUENCE</scope>
</reference>
<accession>A0A0E9XFK6</accession>
<reference evidence="1" key="2">
    <citation type="journal article" date="2015" name="Fish Shellfish Immunol.">
        <title>Early steps in the European eel (Anguilla anguilla)-Vibrio vulnificus interaction in the gills: Role of the RtxA13 toxin.</title>
        <authorList>
            <person name="Callol A."/>
            <person name="Pajuelo D."/>
            <person name="Ebbesson L."/>
            <person name="Teles M."/>
            <person name="MacKenzie S."/>
            <person name="Amaro C."/>
        </authorList>
    </citation>
    <scope>NUCLEOTIDE SEQUENCE</scope>
</reference>
<evidence type="ECO:0000313" key="1">
    <source>
        <dbReference type="EMBL" id="JAI00459.1"/>
    </source>
</evidence>
<proteinExistence type="predicted"/>
<protein>
    <submittedName>
        <fullName evidence="1">Uncharacterized protein</fullName>
    </submittedName>
</protein>
<sequence>MLGIKKCKYHNKAVVIDLLNLVLGVINDVQFRLNNCLQTVSVNALYSKNRQPQK</sequence>
<dbReference type="AlphaFoldDB" id="A0A0E9XFK6"/>
<name>A0A0E9XFK6_ANGAN</name>
<dbReference type="EMBL" id="GBXM01008119">
    <property type="protein sequence ID" value="JAI00459.1"/>
    <property type="molecule type" value="Transcribed_RNA"/>
</dbReference>